<evidence type="ECO:0000313" key="3">
    <source>
        <dbReference type="Proteomes" id="UP000242590"/>
    </source>
</evidence>
<dbReference type="InterPro" id="IPR029068">
    <property type="entry name" value="Glyas_Bleomycin-R_OHBP_Dase"/>
</dbReference>
<feature type="domain" description="Glyoxalase-like" evidence="1">
    <location>
        <begin position="16"/>
        <end position="121"/>
    </location>
</feature>
<dbReference type="Proteomes" id="UP000242590">
    <property type="component" value="Unassembled WGS sequence"/>
</dbReference>
<proteinExistence type="predicted"/>
<accession>A0A1T1CS63</accession>
<dbReference type="Pfam" id="PF18029">
    <property type="entry name" value="Glyoxalase_6"/>
    <property type="match status" value="1"/>
</dbReference>
<dbReference type="SUPFAM" id="SSF54593">
    <property type="entry name" value="Glyoxalase/Bleomycin resistance protein/Dihydroxybiphenyl dioxygenase"/>
    <property type="match status" value="1"/>
</dbReference>
<dbReference type="EMBL" id="MWLE01000099">
    <property type="protein sequence ID" value="OOV31364.1"/>
    <property type="molecule type" value="Genomic_DNA"/>
</dbReference>
<name>A0A1T1CS63_9SYNE</name>
<sequence>MVEDVHPYGAGPRCCLVLASENPHHLAGFYTDLFGGESVTTTPAGAVTVHLPTGTEMVLYQRSHTCSQLRQSSGLALCLRCADLEGTRQRAVGLGAQVLKPVRTEAFGREQWLLDPEENRVLLWEDPHGLHGTRSLNWVHEHPA</sequence>
<protein>
    <recommendedName>
        <fullName evidence="1">Glyoxalase-like domain-containing protein</fullName>
    </recommendedName>
</protein>
<dbReference type="Gene3D" id="3.10.180.10">
    <property type="entry name" value="2,3-Dihydroxybiphenyl 1,2-Dioxygenase, domain 1"/>
    <property type="match status" value="1"/>
</dbReference>
<dbReference type="RefSeq" id="WP_078232571.1">
    <property type="nucleotide sequence ID" value="NZ_MWLE01000099.1"/>
</dbReference>
<dbReference type="OrthoDB" id="555548at2"/>
<dbReference type="AlphaFoldDB" id="A0A1T1CS63"/>
<gene>
    <name evidence="2" type="ORF">BV53_07055</name>
</gene>
<evidence type="ECO:0000259" key="1">
    <source>
        <dbReference type="Pfam" id="PF18029"/>
    </source>
</evidence>
<comment type="caution">
    <text evidence="2">The sequence shown here is derived from an EMBL/GenBank/DDBJ whole genome shotgun (WGS) entry which is preliminary data.</text>
</comment>
<organism evidence="2 3">
    <name type="scientific">Candidatus Synechococcus spongiarum LMB bulk15N</name>
    <dbReference type="NCBI Taxonomy" id="1943583"/>
    <lineage>
        <taxon>Bacteria</taxon>
        <taxon>Bacillati</taxon>
        <taxon>Cyanobacteriota</taxon>
        <taxon>Cyanophyceae</taxon>
        <taxon>Synechococcales</taxon>
        <taxon>Synechococcaceae</taxon>
        <taxon>Synechococcus</taxon>
    </lineage>
</organism>
<reference evidence="2 3" key="1">
    <citation type="submission" date="2017-02" db="EMBL/GenBank/DDBJ databases">
        <title>Draft Genome Sequences of 'Candidatus Synechococcus spongiarum', Cyanobacterial Symbionts of the Mediterranean Sponge Aplysina aerophoba from two locations.</title>
        <authorList>
            <person name="Slaby B.M."/>
            <person name="Hentschel U."/>
        </authorList>
    </citation>
    <scope>NUCLEOTIDE SEQUENCE [LARGE SCALE GENOMIC DNA]</scope>
    <source>
        <strain evidence="2">LMB bulk15N</strain>
    </source>
</reference>
<dbReference type="InterPro" id="IPR041581">
    <property type="entry name" value="Glyoxalase_6"/>
</dbReference>
<evidence type="ECO:0000313" key="2">
    <source>
        <dbReference type="EMBL" id="OOV31364.1"/>
    </source>
</evidence>